<dbReference type="SUPFAM" id="SSF144091">
    <property type="entry name" value="Rhomboid-like"/>
    <property type="match status" value="1"/>
</dbReference>
<keyword evidence="7" id="KW-0645">Protease</keyword>
<feature type="transmembrane region" description="Helical" evidence="5">
    <location>
        <begin position="142"/>
        <end position="163"/>
    </location>
</feature>
<dbReference type="Gene3D" id="1.20.1540.10">
    <property type="entry name" value="Rhomboid-like"/>
    <property type="match status" value="1"/>
</dbReference>
<proteinExistence type="predicted"/>
<feature type="transmembrane region" description="Helical" evidence="5">
    <location>
        <begin position="12"/>
        <end position="34"/>
    </location>
</feature>
<evidence type="ECO:0000256" key="2">
    <source>
        <dbReference type="ARBA" id="ARBA00022692"/>
    </source>
</evidence>
<keyword evidence="7" id="KW-0378">Hydrolase</keyword>
<dbReference type="GO" id="GO:0016020">
    <property type="term" value="C:membrane"/>
    <property type="evidence" value="ECO:0007669"/>
    <property type="project" value="UniProtKB-SubCell"/>
</dbReference>
<dbReference type="EMBL" id="CP051774">
    <property type="protein sequence ID" value="QJE99236.1"/>
    <property type="molecule type" value="Genomic_DNA"/>
</dbReference>
<feature type="transmembrane region" description="Helical" evidence="5">
    <location>
        <begin position="79"/>
        <end position="105"/>
    </location>
</feature>
<keyword evidence="8" id="KW-1185">Reference proteome</keyword>
<dbReference type="KEGG" id="luo:HHL09_09955"/>
<dbReference type="GO" id="GO:0006508">
    <property type="term" value="P:proteolysis"/>
    <property type="evidence" value="ECO:0007669"/>
    <property type="project" value="UniProtKB-KW"/>
</dbReference>
<evidence type="ECO:0000256" key="3">
    <source>
        <dbReference type="ARBA" id="ARBA00022989"/>
    </source>
</evidence>
<comment type="subcellular location">
    <subcellularLocation>
        <location evidence="1">Membrane</location>
        <topology evidence="1">Multi-pass membrane protein</topology>
    </subcellularLocation>
</comment>
<protein>
    <submittedName>
        <fullName evidence="7">Rhomboid family intramembrane serine protease</fullName>
    </submittedName>
</protein>
<reference evidence="7 8" key="1">
    <citation type="submission" date="2020-04" db="EMBL/GenBank/DDBJ databases">
        <title>Luteolibacter sp. G-1-1-1 isolated from soil.</title>
        <authorList>
            <person name="Dahal R.H."/>
        </authorList>
    </citation>
    <scope>NUCLEOTIDE SEQUENCE [LARGE SCALE GENOMIC DNA]</scope>
    <source>
        <strain evidence="7 8">G-1-1-1</strain>
    </source>
</reference>
<evidence type="ECO:0000313" key="7">
    <source>
        <dbReference type="EMBL" id="QJE99236.1"/>
    </source>
</evidence>
<feature type="transmembrane region" description="Helical" evidence="5">
    <location>
        <begin position="170"/>
        <end position="190"/>
    </location>
</feature>
<accession>A0A858RP61</accession>
<evidence type="ECO:0000259" key="6">
    <source>
        <dbReference type="Pfam" id="PF01694"/>
    </source>
</evidence>
<dbReference type="InterPro" id="IPR022764">
    <property type="entry name" value="Peptidase_S54_rhomboid_dom"/>
</dbReference>
<evidence type="ECO:0000256" key="4">
    <source>
        <dbReference type="ARBA" id="ARBA00023136"/>
    </source>
</evidence>
<dbReference type="Proteomes" id="UP000501812">
    <property type="component" value="Chromosome"/>
</dbReference>
<evidence type="ECO:0000256" key="5">
    <source>
        <dbReference type="SAM" id="Phobius"/>
    </source>
</evidence>
<dbReference type="Pfam" id="PF01694">
    <property type="entry name" value="Rhomboid"/>
    <property type="match status" value="1"/>
</dbReference>
<evidence type="ECO:0000256" key="1">
    <source>
        <dbReference type="ARBA" id="ARBA00004141"/>
    </source>
</evidence>
<gene>
    <name evidence="7" type="ORF">HHL09_09955</name>
</gene>
<dbReference type="InterPro" id="IPR035952">
    <property type="entry name" value="Rhomboid-like_sf"/>
</dbReference>
<dbReference type="PANTHER" id="PTHR43066">
    <property type="entry name" value="RHOMBOID-RELATED PROTEIN"/>
    <property type="match status" value="1"/>
</dbReference>
<feature type="transmembrane region" description="Helical" evidence="5">
    <location>
        <begin position="210"/>
        <end position="229"/>
    </location>
</feature>
<keyword evidence="4 5" id="KW-0472">Membrane</keyword>
<dbReference type="GO" id="GO:0004252">
    <property type="term" value="F:serine-type endopeptidase activity"/>
    <property type="evidence" value="ECO:0007669"/>
    <property type="project" value="InterPro"/>
</dbReference>
<feature type="domain" description="Peptidase S54 rhomboid" evidence="6">
    <location>
        <begin position="82"/>
        <end position="229"/>
    </location>
</feature>
<keyword evidence="3 5" id="KW-1133">Transmembrane helix</keyword>
<dbReference type="PANTHER" id="PTHR43066:SF11">
    <property type="entry name" value="PEPTIDASE S54 RHOMBOID DOMAIN-CONTAINING PROTEIN"/>
    <property type="match status" value="1"/>
</dbReference>
<dbReference type="AlphaFoldDB" id="A0A858RP61"/>
<name>A0A858RP61_9BACT</name>
<keyword evidence="2 5" id="KW-0812">Transmembrane</keyword>
<evidence type="ECO:0000313" key="8">
    <source>
        <dbReference type="Proteomes" id="UP000501812"/>
    </source>
</evidence>
<feature type="transmembrane region" description="Helical" evidence="5">
    <location>
        <begin position="117"/>
        <end position="136"/>
    </location>
</feature>
<organism evidence="7 8">
    <name type="scientific">Luteolibacter luteus</name>
    <dbReference type="NCBI Taxonomy" id="2728835"/>
    <lineage>
        <taxon>Bacteria</taxon>
        <taxon>Pseudomonadati</taxon>
        <taxon>Verrucomicrobiota</taxon>
        <taxon>Verrucomicrobiia</taxon>
        <taxon>Verrucomicrobiales</taxon>
        <taxon>Verrucomicrobiaceae</taxon>
        <taxon>Luteolibacter</taxon>
    </lineage>
</organism>
<sequence length="256" mass="27951">MFPISDDDRHLMSPAWITILLLAANVVVFAMQLLDPGLTYGWSVIPKEIVTGVDLTDPVLIKVGQQVGQIPQLPGPVPIYLTIFSAMFMHGGWAHIGGNMLYLWIFGDNVEHRFGSLKFLLFYLISGIVATFAQIATNPDSVIPNLGASGAISGVLGAYMVLFPRNMVNAIFFFRIVSLPAIFVIGMWIFLQLVNGAGSIAPTAETGGGVAYAAHIGGFVAGVAMGFFARMGMKNHEPPSVFRRIYEDEPKVRRYW</sequence>